<evidence type="ECO:0000313" key="2">
    <source>
        <dbReference type="Proteomes" id="UP000186670"/>
    </source>
</evidence>
<comment type="caution">
    <text evidence="1">The sequence shown here is derived from an EMBL/GenBank/DDBJ whole genome shotgun (WGS) entry which is preliminary data.</text>
</comment>
<evidence type="ECO:0000313" key="1">
    <source>
        <dbReference type="EMBL" id="OGD68077.1"/>
    </source>
</evidence>
<name>A0A1F5EKZ4_9BACT</name>
<dbReference type="AlphaFoldDB" id="A0A1F5EKZ4"/>
<proteinExistence type="predicted"/>
<sequence>MPKTDFHADLIKTAENVLGEFLALPENPKPERTGGYFFVLSVRPIKKPILLTEIGECPRHMLGTFDICQEKAWRLAENLSQGHTTSWLSRDLEKRKYGGAIISPIDSELPDYSRGKIGSFSGLVEHGDEAVVLVTWLFMGWINMTAIDEIAAISNNPLVYPLIEKCKNIKVF</sequence>
<dbReference type="Proteomes" id="UP000186670">
    <property type="component" value="Unassembled WGS sequence"/>
</dbReference>
<dbReference type="EMBL" id="MEZZ01000041">
    <property type="protein sequence ID" value="OGD68077.1"/>
    <property type="molecule type" value="Genomic_DNA"/>
</dbReference>
<organism evidence="1 2">
    <name type="scientific">Candidatus Campbellbacteria bacterium RIFCSPHIGHO2_01_FULL_34_10</name>
    <dbReference type="NCBI Taxonomy" id="1797577"/>
    <lineage>
        <taxon>Bacteria</taxon>
        <taxon>Candidatus Campbelliibacteriota</taxon>
    </lineage>
</organism>
<protein>
    <submittedName>
        <fullName evidence="1">Uncharacterized protein</fullName>
    </submittedName>
</protein>
<reference evidence="1 2" key="1">
    <citation type="journal article" date="2016" name="Nat. Commun.">
        <title>Thousands of microbial genomes shed light on interconnected biogeochemical processes in an aquifer system.</title>
        <authorList>
            <person name="Anantharaman K."/>
            <person name="Brown C.T."/>
            <person name="Hug L.A."/>
            <person name="Sharon I."/>
            <person name="Castelle C.J."/>
            <person name="Probst A.J."/>
            <person name="Thomas B.C."/>
            <person name="Singh A."/>
            <person name="Wilkins M.J."/>
            <person name="Karaoz U."/>
            <person name="Brodie E.L."/>
            <person name="Williams K.H."/>
            <person name="Hubbard S.S."/>
            <person name="Banfield J.F."/>
        </authorList>
    </citation>
    <scope>NUCLEOTIDE SEQUENCE [LARGE SCALE GENOMIC DNA]</scope>
</reference>
<gene>
    <name evidence="1" type="ORF">A2811_02410</name>
</gene>
<accession>A0A1F5EKZ4</accession>